<evidence type="ECO:0000313" key="7">
    <source>
        <dbReference type="EMBL" id="KKO19169.1"/>
    </source>
</evidence>
<keyword evidence="1 7" id="KW-0436">Ligase</keyword>
<dbReference type="GO" id="GO:0046872">
    <property type="term" value="F:metal ion binding"/>
    <property type="evidence" value="ECO:0007669"/>
    <property type="project" value="InterPro"/>
</dbReference>
<name>A0A0M2UXH4_9BACT</name>
<accession>A0A0M2UXH4</accession>
<dbReference type="PATRIC" id="fig|380242.3.peg.2685"/>
<evidence type="ECO:0000259" key="6">
    <source>
        <dbReference type="PROSITE" id="PS50975"/>
    </source>
</evidence>
<dbReference type="PANTHER" id="PTHR43334:SF1">
    <property type="entry name" value="3-HYDROXYPROPIONATE--COA LIGASE [ADP-FORMING]"/>
    <property type="match status" value="1"/>
</dbReference>
<evidence type="ECO:0000256" key="1">
    <source>
        <dbReference type="ARBA" id="ARBA00022598"/>
    </source>
</evidence>
<feature type="domain" description="ATP-grasp" evidence="6">
    <location>
        <begin position="33"/>
        <end position="69"/>
    </location>
</feature>
<dbReference type="PROSITE" id="PS50975">
    <property type="entry name" value="ATP_GRASP"/>
    <property type="match status" value="1"/>
</dbReference>
<sequence length="247" mass="26949">MNRSKAKGSETIRNIIQKTLHEQRYELLEPEAKQLIEAFGIKTTEHGVAPSREEAVRVARSLGYPVALKIVSPDISHKTDVGGVRLGIRDDDSVGDAYDEIMGNATKTMPSARIYGVIVQEMATPSTEVIIGGLRDPQFGPAVMFGLGGIFVEVFQDVSFRIAPVGEHEAFDMIYSVKGFRILKRFRNREAADVAALAQAIVKVSDIMVDTEEIKEIDLNPVLVYPQGLKAVDARIILGHSNGGTSA</sequence>
<dbReference type="InterPro" id="IPR013815">
    <property type="entry name" value="ATP_grasp_subdomain_1"/>
</dbReference>
<keyword evidence="2 5" id="KW-0547">Nucleotide-binding</keyword>
<dbReference type="GO" id="GO:0043758">
    <property type="term" value="F:acetate-CoA ligase (ADP-forming) activity"/>
    <property type="evidence" value="ECO:0007669"/>
    <property type="project" value="UniProtKB-EC"/>
</dbReference>
<gene>
    <name evidence="7" type="primary">acdB</name>
    <name evidence="7" type="ORF">BROFUL_02152</name>
</gene>
<reference evidence="7 8" key="1">
    <citation type="journal article" date="2013" name="BMC Microbiol.">
        <title>Identification of the type II cytochrome c maturation pathway in anammox bacteria by comparative genomics.</title>
        <authorList>
            <person name="Ferousi C."/>
            <person name="Speth D.R."/>
            <person name="Reimann J."/>
            <person name="Op den Camp H.J."/>
            <person name="Allen J.W."/>
            <person name="Keltjens J.T."/>
            <person name="Jetten M.S."/>
        </authorList>
    </citation>
    <scope>NUCLEOTIDE SEQUENCE [LARGE SCALE GENOMIC DNA]</scope>
    <source>
        <strain evidence="7">RU1</strain>
    </source>
</reference>
<dbReference type="PANTHER" id="PTHR43334">
    <property type="entry name" value="ACETATE--COA LIGASE [ADP-FORMING]"/>
    <property type="match status" value="1"/>
</dbReference>
<keyword evidence="8" id="KW-1185">Reference proteome</keyword>
<evidence type="ECO:0000313" key="8">
    <source>
        <dbReference type="Proteomes" id="UP000034954"/>
    </source>
</evidence>
<evidence type="ECO:0000256" key="4">
    <source>
        <dbReference type="ARBA" id="ARBA00060888"/>
    </source>
</evidence>
<keyword evidence="3 5" id="KW-0067">ATP-binding</keyword>
<dbReference type="AlphaFoldDB" id="A0A0M2UXH4"/>
<comment type="caution">
    <text evidence="7">The sequence shown here is derived from an EMBL/GenBank/DDBJ whole genome shotgun (WGS) entry which is preliminary data.</text>
</comment>
<dbReference type="EMBL" id="LAQJ01000213">
    <property type="protein sequence ID" value="KKO19169.1"/>
    <property type="molecule type" value="Genomic_DNA"/>
</dbReference>
<proteinExistence type="inferred from homology"/>
<evidence type="ECO:0000256" key="3">
    <source>
        <dbReference type="ARBA" id="ARBA00022840"/>
    </source>
</evidence>
<dbReference type="EC" id="6.2.1.13" evidence="7"/>
<dbReference type="Pfam" id="PF13549">
    <property type="entry name" value="ATP-grasp_5"/>
    <property type="match status" value="1"/>
</dbReference>
<evidence type="ECO:0000256" key="5">
    <source>
        <dbReference type="PROSITE-ProRule" id="PRU00409"/>
    </source>
</evidence>
<dbReference type="FunFam" id="3.30.1490.20:FF:000020">
    <property type="entry name" value="Protein lysine acetyltransferase"/>
    <property type="match status" value="1"/>
</dbReference>
<dbReference type="InterPro" id="IPR051538">
    <property type="entry name" value="Acyl-CoA_Synth/Transferase"/>
</dbReference>
<dbReference type="SUPFAM" id="SSF56059">
    <property type="entry name" value="Glutathione synthetase ATP-binding domain-like"/>
    <property type="match status" value="1"/>
</dbReference>
<evidence type="ECO:0000256" key="2">
    <source>
        <dbReference type="ARBA" id="ARBA00022741"/>
    </source>
</evidence>
<protein>
    <submittedName>
        <fullName evidence="7">Acetate-CoA ligase (ADP-forming) subunit beta</fullName>
        <ecNumber evidence="7">6.2.1.13</ecNumber>
    </submittedName>
</protein>
<dbReference type="InterPro" id="IPR011761">
    <property type="entry name" value="ATP-grasp"/>
</dbReference>
<dbReference type="Proteomes" id="UP000034954">
    <property type="component" value="Unassembled WGS sequence"/>
</dbReference>
<dbReference type="Gene3D" id="3.30.470.20">
    <property type="entry name" value="ATP-grasp fold, B domain"/>
    <property type="match status" value="1"/>
</dbReference>
<dbReference type="Gene3D" id="3.30.1490.20">
    <property type="entry name" value="ATP-grasp fold, A domain"/>
    <property type="match status" value="1"/>
</dbReference>
<dbReference type="GO" id="GO:0005524">
    <property type="term" value="F:ATP binding"/>
    <property type="evidence" value="ECO:0007669"/>
    <property type="project" value="UniProtKB-UniRule"/>
</dbReference>
<organism evidence="7 8">
    <name type="scientific">Candidatus Brocadia fulgida</name>
    <dbReference type="NCBI Taxonomy" id="380242"/>
    <lineage>
        <taxon>Bacteria</taxon>
        <taxon>Pseudomonadati</taxon>
        <taxon>Planctomycetota</taxon>
        <taxon>Candidatus Brocadiia</taxon>
        <taxon>Candidatus Brocadiales</taxon>
        <taxon>Candidatus Brocadiaceae</taxon>
        <taxon>Candidatus Brocadia</taxon>
    </lineage>
</organism>
<comment type="similarity">
    <text evidence="4">In the N-terminal section; belongs to the acetate CoA ligase alpha subunit family.</text>
</comment>